<reference evidence="4" key="1">
    <citation type="submission" date="2024-02" db="UniProtKB">
        <authorList>
            <consortium name="WormBaseParasite"/>
        </authorList>
    </citation>
    <scope>IDENTIFICATION</scope>
</reference>
<evidence type="ECO:0000256" key="2">
    <source>
        <dbReference type="SAM" id="MobiDB-lite"/>
    </source>
</evidence>
<evidence type="ECO:0000313" key="4">
    <source>
        <dbReference type="WBParaSite" id="MBELARI_LOCUS8173"/>
    </source>
</evidence>
<dbReference type="AlphaFoldDB" id="A0AAF3JBA0"/>
<feature type="region of interest" description="Disordered" evidence="2">
    <location>
        <begin position="1"/>
        <end position="28"/>
    </location>
</feature>
<keyword evidence="3" id="KW-1185">Reference proteome</keyword>
<name>A0AAF3JBA0_9BILA</name>
<feature type="compositionally biased region" description="Acidic residues" evidence="2">
    <location>
        <begin position="11"/>
        <end position="23"/>
    </location>
</feature>
<sequence>MSSKRKKNDEDVSDVSDVSDEESDAGKWKKKCLETGVQLKEVDKELVEVAAKNRRLEMQLKHVNDERLRSQSELSARGVIEWLERKHYFTLMPDAVKRGTQHGRWKWIFANDPTFSVELLQRNS</sequence>
<evidence type="ECO:0000256" key="1">
    <source>
        <dbReference type="SAM" id="Coils"/>
    </source>
</evidence>
<keyword evidence="1" id="KW-0175">Coiled coil</keyword>
<protein>
    <submittedName>
        <fullName evidence="4">Uncharacterized protein</fullName>
    </submittedName>
</protein>
<proteinExistence type="predicted"/>
<accession>A0AAF3JBA0</accession>
<dbReference type="WBParaSite" id="MBELARI_LOCUS8173">
    <property type="protein sequence ID" value="MBELARI_LOCUS8173"/>
    <property type="gene ID" value="MBELARI_LOCUS8173"/>
</dbReference>
<evidence type="ECO:0000313" key="3">
    <source>
        <dbReference type="Proteomes" id="UP000887575"/>
    </source>
</evidence>
<dbReference type="Proteomes" id="UP000887575">
    <property type="component" value="Unassembled WGS sequence"/>
</dbReference>
<organism evidence="3 4">
    <name type="scientific">Mesorhabditis belari</name>
    <dbReference type="NCBI Taxonomy" id="2138241"/>
    <lineage>
        <taxon>Eukaryota</taxon>
        <taxon>Metazoa</taxon>
        <taxon>Ecdysozoa</taxon>
        <taxon>Nematoda</taxon>
        <taxon>Chromadorea</taxon>
        <taxon>Rhabditida</taxon>
        <taxon>Rhabditina</taxon>
        <taxon>Rhabditomorpha</taxon>
        <taxon>Rhabditoidea</taxon>
        <taxon>Rhabditidae</taxon>
        <taxon>Mesorhabditinae</taxon>
        <taxon>Mesorhabditis</taxon>
    </lineage>
</organism>
<feature type="coiled-coil region" evidence="1">
    <location>
        <begin position="39"/>
        <end position="73"/>
    </location>
</feature>